<feature type="domain" description="YjeF N-terminal" evidence="21">
    <location>
        <begin position="14"/>
        <end position="217"/>
    </location>
</feature>
<evidence type="ECO:0000256" key="13">
    <source>
        <dbReference type="ARBA" id="ARBA00023268"/>
    </source>
</evidence>
<evidence type="ECO:0000256" key="9">
    <source>
        <dbReference type="ARBA" id="ARBA00022958"/>
    </source>
</evidence>
<protein>
    <recommendedName>
        <fullName evidence="19">Bifunctional NAD(P)H-hydrate repair enzyme</fullName>
    </recommendedName>
    <alternativeName>
        <fullName evidence="19">Nicotinamide nucleotide repair protein</fullName>
    </alternativeName>
    <domain>
        <recommendedName>
            <fullName evidence="19">ADP-dependent (S)-NAD(P)H-hydrate dehydratase</fullName>
            <ecNumber evidence="19">4.2.1.136</ecNumber>
        </recommendedName>
        <alternativeName>
            <fullName evidence="19">ADP-dependent NAD(P)HX dehydratase</fullName>
        </alternativeName>
    </domain>
    <domain>
        <recommendedName>
            <fullName evidence="19">NAD(P)H-hydrate epimerase</fullName>
            <ecNumber evidence="19">5.1.99.6</ecNumber>
        </recommendedName>
    </domain>
</protein>
<dbReference type="Proteomes" id="UP000199397">
    <property type="component" value="Unassembled WGS sequence"/>
</dbReference>
<keyword evidence="13" id="KW-0511">Multifunctional enzyme</keyword>
<evidence type="ECO:0000313" key="22">
    <source>
        <dbReference type="EMBL" id="SDZ98902.1"/>
    </source>
</evidence>
<comment type="similarity">
    <text evidence="4 19">In the C-terminal section; belongs to the NnrD/CARKD family.</text>
</comment>
<dbReference type="Gene3D" id="3.40.50.10260">
    <property type="entry name" value="YjeF N-terminal domain"/>
    <property type="match status" value="1"/>
</dbReference>
<feature type="binding site" evidence="18">
    <location>
        <position position="160"/>
    </location>
    <ligand>
        <name>(6S)-NADPHX</name>
        <dbReference type="ChEBI" id="CHEBI:64076"/>
    </ligand>
</feature>
<keyword evidence="10 17" id="KW-0520">NAD</keyword>
<dbReference type="STRING" id="525918.SAMN05660964_00699"/>
<feature type="binding site" evidence="18">
    <location>
        <position position="142"/>
    </location>
    <ligand>
        <name>(6S)-NADPHX</name>
        <dbReference type="ChEBI" id="CHEBI:64076"/>
    </ligand>
</feature>
<evidence type="ECO:0000256" key="19">
    <source>
        <dbReference type="PIRNR" id="PIRNR017184"/>
    </source>
</evidence>
<comment type="catalytic activity">
    <reaction evidence="16 17 19">
        <text>(6S)-NADPHX + ADP = AMP + phosphate + NADPH + H(+)</text>
        <dbReference type="Rhea" id="RHEA:32235"/>
        <dbReference type="ChEBI" id="CHEBI:15378"/>
        <dbReference type="ChEBI" id="CHEBI:43474"/>
        <dbReference type="ChEBI" id="CHEBI:57783"/>
        <dbReference type="ChEBI" id="CHEBI:64076"/>
        <dbReference type="ChEBI" id="CHEBI:456215"/>
        <dbReference type="ChEBI" id="CHEBI:456216"/>
        <dbReference type="EC" id="4.2.1.136"/>
    </reaction>
</comment>
<comment type="catalytic activity">
    <reaction evidence="2 18 19">
        <text>(6R)-NADPHX = (6S)-NADPHX</text>
        <dbReference type="Rhea" id="RHEA:32227"/>
        <dbReference type="ChEBI" id="CHEBI:64076"/>
        <dbReference type="ChEBI" id="CHEBI:64077"/>
        <dbReference type="EC" id="5.1.99.6"/>
    </reaction>
</comment>
<dbReference type="PROSITE" id="PS01050">
    <property type="entry name" value="YJEF_C_2"/>
    <property type="match status" value="1"/>
</dbReference>
<feature type="binding site" evidence="17">
    <location>
        <position position="262"/>
    </location>
    <ligand>
        <name>(6S)-NADPHX</name>
        <dbReference type="ChEBI" id="CHEBI:64076"/>
    </ligand>
</feature>
<keyword evidence="9 18" id="KW-0630">Potassium</keyword>
<dbReference type="InterPro" id="IPR000631">
    <property type="entry name" value="CARKD"/>
</dbReference>
<dbReference type="Pfam" id="PF03853">
    <property type="entry name" value="YjeF_N"/>
    <property type="match status" value="1"/>
</dbReference>
<evidence type="ECO:0000313" key="23">
    <source>
        <dbReference type="Proteomes" id="UP000199397"/>
    </source>
</evidence>
<dbReference type="GO" id="GO:0046496">
    <property type="term" value="P:nicotinamide nucleotide metabolic process"/>
    <property type="evidence" value="ECO:0007669"/>
    <property type="project" value="UniProtKB-UniRule"/>
</dbReference>
<dbReference type="OrthoDB" id="9806925at2"/>
<feature type="binding site" evidence="18">
    <location>
        <begin position="131"/>
        <end position="137"/>
    </location>
    <ligand>
        <name>(6S)-NADPHX</name>
        <dbReference type="ChEBI" id="CHEBI:64076"/>
    </ligand>
</feature>
<evidence type="ECO:0000256" key="12">
    <source>
        <dbReference type="ARBA" id="ARBA00023239"/>
    </source>
</evidence>
<keyword evidence="7 17" id="KW-0067">ATP-binding</keyword>
<feature type="binding site" evidence="17">
    <location>
        <begin position="406"/>
        <end position="410"/>
    </location>
    <ligand>
        <name>AMP</name>
        <dbReference type="ChEBI" id="CHEBI:456215"/>
    </ligand>
</feature>
<feature type="binding site" evidence="17">
    <location>
        <position position="434"/>
    </location>
    <ligand>
        <name>AMP</name>
        <dbReference type="ChEBI" id="CHEBI:456215"/>
    </ligand>
</feature>
<evidence type="ECO:0000256" key="14">
    <source>
        <dbReference type="ARBA" id="ARBA00025153"/>
    </source>
</evidence>
<dbReference type="Gene3D" id="3.40.1190.20">
    <property type="match status" value="1"/>
</dbReference>
<dbReference type="FunFam" id="3.40.50.10260:FF:000003">
    <property type="entry name" value="Multifunctional fusion protein"/>
    <property type="match status" value="1"/>
</dbReference>
<keyword evidence="5 18" id="KW-0479">Metal-binding</keyword>
<dbReference type="PANTHER" id="PTHR12592:SF0">
    <property type="entry name" value="ATP-DEPENDENT (S)-NAD(P)H-HYDRATE DEHYDRATASE"/>
    <property type="match status" value="1"/>
</dbReference>
<reference evidence="22 23" key="1">
    <citation type="submission" date="2016-10" db="EMBL/GenBank/DDBJ databases">
        <authorList>
            <person name="de Groot N.N."/>
        </authorList>
    </citation>
    <scope>NUCLEOTIDE SEQUENCE [LARGE SCALE GENOMIC DNA]</scope>
    <source>
        <strain evidence="22 23">DSM 21228</strain>
    </source>
</reference>
<comment type="catalytic activity">
    <reaction evidence="15 17 19">
        <text>(6S)-NADHX + ADP = AMP + phosphate + NADH + H(+)</text>
        <dbReference type="Rhea" id="RHEA:32223"/>
        <dbReference type="ChEBI" id="CHEBI:15378"/>
        <dbReference type="ChEBI" id="CHEBI:43474"/>
        <dbReference type="ChEBI" id="CHEBI:57945"/>
        <dbReference type="ChEBI" id="CHEBI:64074"/>
        <dbReference type="ChEBI" id="CHEBI:456215"/>
        <dbReference type="ChEBI" id="CHEBI:456216"/>
        <dbReference type="EC" id="4.2.1.136"/>
    </reaction>
</comment>
<dbReference type="GO" id="GO:0110051">
    <property type="term" value="P:metabolite repair"/>
    <property type="evidence" value="ECO:0007669"/>
    <property type="project" value="TreeGrafter"/>
</dbReference>
<dbReference type="NCBIfam" id="TIGR00197">
    <property type="entry name" value="yjeF_nterm"/>
    <property type="match status" value="1"/>
</dbReference>
<dbReference type="EMBL" id="FNQP01000003">
    <property type="protein sequence ID" value="SDZ98902.1"/>
    <property type="molecule type" value="Genomic_DNA"/>
</dbReference>
<dbReference type="SUPFAM" id="SSF64153">
    <property type="entry name" value="YjeF N-terminal domain-like"/>
    <property type="match status" value="1"/>
</dbReference>
<dbReference type="NCBIfam" id="TIGR00196">
    <property type="entry name" value="yjeF_cterm"/>
    <property type="match status" value="1"/>
</dbReference>
<dbReference type="GO" id="GO:0052856">
    <property type="term" value="F:NAD(P)HX epimerase activity"/>
    <property type="evidence" value="ECO:0007669"/>
    <property type="project" value="UniProtKB-UniRule"/>
</dbReference>
<comment type="function">
    <text evidence="17">Catalyzes the dehydration of the S-form of NAD(P)HX at the expense of ADP, which is converted to AMP. Together with NAD(P)HX epimerase, which catalyzes the epimerization of the S- and R-forms, the enzyme allows the repair of both epimers of NAD(P)HX, a damaged form of NAD(P)H that is a result of enzymatic or heat-dependent hydration.</text>
</comment>
<keyword evidence="8 17" id="KW-0521">NADP</keyword>
<dbReference type="PIRSF" id="PIRSF017184">
    <property type="entry name" value="Nnr"/>
    <property type="match status" value="1"/>
</dbReference>
<feature type="binding site" evidence="18">
    <location>
        <position position="63"/>
    </location>
    <ligand>
        <name>K(+)</name>
        <dbReference type="ChEBI" id="CHEBI:29103"/>
    </ligand>
</feature>
<feature type="binding site" evidence="18">
    <location>
        <begin position="62"/>
        <end position="66"/>
    </location>
    <ligand>
        <name>(6S)-NADPHX</name>
        <dbReference type="ChEBI" id="CHEBI:64076"/>
    </ligand>
</feature>
<dbReference type="RefSeq" id="WP_093065444.1">
    <property type="nucleotide sequence ID" value="NZ_FNQP01000003.1"/>
</dbReference>
<feature type="domain" description="YjeF C-terminal" evidence="20">
    <location>
        <begin position="227"/>
        <end position="492"/>
    </location>
</feature>
<evidence type="ECO:0000256" key="8">
    <source>
        <dbReference type="ARBA" id="ARBA00022857"/>
    </source>
</evidence>
<comment type="similarity">
    <text evidence="17">Belongs to the NnrD/CARKD family.</text>
</comment>
<dbReference type="GO" id="GO:0005524">
    <property type="term" value="F:ATP binding"/>
    <property type="evidence" value="ECO:0007669"/>
    <property type="project" value="UniProtKB-UniRule"/>
</dbReference>
<feature type="binding site" evidence="17">
    <location>
        <position position="435"/>
    </location>
    <ligand>
        <name>(6S)-NADPHX</name>
        <dbReference type="ChEBI" id="CHEBI:64076"/>
    </ligand>
</feature>
<feature type="binding site" evidence="18">
    <location>
        <position position="163"/>
    </location>
    <ligand>
        <name>K(+)</name>
        <dbReference type="ChEBI" id="CHEBI:29103"/>
    </ligand>
</feature>
<feature type="binding site" evidence="18">
    <location>
        <position position="127"/>
    </location>
    <ligand>
        <name>K(+)</name>
        <dbReference type="ChEBI" id="CHEBI:29103"/>
    </ligand>
</feature>
<dbReference type="HAMAP" id="MF_01966">
    <property type="entry name" value="NADHX_epimerase"/>
    <property type="match status" value="1"/>
</dbReference>
<comment type="function">
    <text evidence="18">Catalyzes the epimerization of the S- and R-forms of NAD(P)HX, a damaged form of NAD(P)H that is a result of enzymatic or heat-dependent hydration. This is a prerequisite for the S-specific NAD(P)H-hydrate dehydratase to allow the repair of both epimers of NAD(P)HX.</text>
</comment>
<accession>A0A1H3XJX4</accession>
<dbReference type="EC" id="5.1.99.6" evidence="19"/>
<dbReference type="InterPro" id="IPR004443">
    <property type="entry name" value="YjeF_N_dom"/>
</dbReference>
<evidence type="ECO:0000256" key="6">
    <source>
        <dbReference type="ARBA" id="ARBA00022741"/>
    </source>
</evidence>
<feature type="binding site" evidence="17">
    <location>
        <position position="323"/>
    </location>
    <ligand>
        <name>(6S)-NADPHX</name>
        <dbReference type="ChEBI" id="CHEBI:64076"/>
    </ligand>
</feature>
<comment type="catalytic activity">
    <reaction evidence="1 18 19">
        <text>(6R)-NADHX = (6S)-NADHX</text>
        <dbReference type="Rhea" id="RHEA:32215"/>
        <dbReference type="ChEBI" id="CHEBI:64074"/>
        <dbReference type="ChEBI" id="CHEBI:64075"/>
        <dbReference type="EC" id="5.1.99.6"/>
    </reaction>
</comment>
<dbReference type="PROSITE" id="PS51385">
    <property type="entry name" value="YJEF_N"/>
    <property type="match status" value="1"/>
</dbReference>
<keyword evidence="6 17" id="KW-0547">Nucleotide-binding</keyword>
<evidence type="ECO:0000256" key="16">
    <source>
        <dbReference type="ARBA" id="ARBA00049209"/>
    </source>
</evidence>
<evidence type="ECO:0000259" key="21">
    <source>
        <dbReference type="PROSITE" id="PS51385"/>
    </source>
</evidence>
<evidence type="ECO:0000256" key="17">
    <source>
        <dbReference type="HAMAP-Rule" id="MF_01965"/>
    </source>
</evidence>
<comment type="function">
    <text evidence="14 19">Bifunctional enzyme that catalyzes the epimerization of the S- and R-forms of NAD(P)HX and the dehydration of the S-form of NAD(P)HX at the expense of ADP, which is converted to AMP. This allows the repair of both epimers of NAD(P)HX, a damaged form of NAD(P)H that is a result of enzymatic or heat-dependent hydration.</text>
</comment>
<evidence type="ECO:0000256" key="1">
    <source>
        <dbReference type="ARBA" id="ARBA00000013"/>
    </source>
</evidence>
<dbReference type="SUPFAM" id="SSF53613">
    <property type="entry name" value="Ribokinase-like"/>
    <property type="match status" value="1"/>
</dbReference>
<dbReference type="InterPro" id="IPR017953">
    <property type="entry name" value="Carbohydrate_kinase_pred_CS"/>
</dbReference>
<name>A0A1H3XJX4_9GAMM</name>
<dbReference type="InterPro" id="IPR036652">
    <property type="entry name" value="YjeF_N_dom_sf"/>
</dbReference>
<dbReference type="AlphaFoldDB" id="A0A1H3XJX4"/>
<evidence type="ECO:0000256" key="2">
    <source>
        <dbReference type="ARBA" id="ARBA00000909"/>
    </source>
</evidence>
<feature type="binding site" evidence="17">
    <location>
        <position position="369"/>
    </location>
    <ligand>
        <name>(6S)-NADPHX</name>
        <dbReference type="ChEBI" id="CHEBI:64076"/>
    </ligand>
</feature>
<comment type="similarity">
    <text evidence="18">Belongs to the NnrE/AIBP family.</text>
</comment>
<keyword evidence="12 17" id="KW-0456">Lyase</keyword>
<evidence type="ECO:0000256" key="10">
    <source>
        <dbReference type="ARBA" id="ARBA00023027"/>
    </source>
</evidence>
<evidence type="ECO:0000256" key="15">
    <source>
        <dbReference type="ARBA" id="ARBA00048238"/>
    </source>
</evidence>
<gene>
    <name evidence="18" type="primary">nnrE</name>
    <name evidence="17" type="synonym">nnrD</name>
    <name evidence="22" type="ORF">SAMN05660964_00699</name>
</gene>
<comment type="similarity">
    <text evidence="3 19">In the N-terminal section; belongs to the NnrE/AIBP family.</text>
</comment>
<evidence type="ECO:0000256" key="4">
    <source>
        <dbReference type="ARBA" id="ARBA00009524"/>
    </source>
</evidence>
<keyword evidence="11 18" id="KW-0413">Isomerase</keyword>
<evidence type="ECO:0000256" key="5">
    <source>
        <dbReference type="ARBA" id="ARBA00022723"/>
    </source>
</evidence>
<dbReference type="HAMAP" id="MF_01965">
    <property type="entry name" value="NADHX_dehydratase"/>
    <property type="match status" value="1"/>
</dbReference>
<sequence>MTTIEHRVYTAAQVRQLEHIAIQQHGIPAYTLMSQAGSTTFEQMQHHWPKAHALCVLCGSGNNGGDGYVIARLALQAGWNVTLLSLADTARLQGAAAQACQDFCQAGGRIQPYTEHEQLPPADLMVDALLGTGLERRVTGAYASAINLLNQQNAPIIAVDIPSGLHADTGQPCGSAVGATLTVTYIGLKMGLLTGTARDYCGKLSFARLSVPDAVYAQVPCTMHLLGQHTLREYLPPRRRSAHKGQAGHSLLIGGAPSMSGAIRLAGDAALRTGSGLVSIATHPEHASLLNLHRPELMVHAVDSPAQLQPLLSHVDAIGIGPGMAQTTWSHHLLSLIQNTKLPKVLDADALNLLAKNRSQRDDWILTPHPGEAARLLACGTADIEQNRMAAVSRLQQEYGGVIVLKGAGTLVASANTIAICPAGNPGMASGGMGDTLTGILTALLAQGLSLIAAAESGVWLHAHAADLAAMEGERGLLASDLIAHLREALNT</sequence>
<evidence type="ECO:0000256" key="3">
    <source>
        <dbReference type="ARBA" id="ARBA00006001"/>
    </source>
</evidence>
<dbReference type="InterPro" id="IPR030677">
    <property type="entry name" value="Nnr"/>
</dbReference>
<evidence type="ECO:0000256" key="7">
    <source>
        <dbReference type="ARBA" id="ARBA00022840"/>
    </source>
</evidence>
<dbReference type="CDD" id="cd01171">
    <property type="entry name" value="YXKO-related"/>
    <property type="match status" value="1"/>
</dbReference>
<proteinExistence type="inferred from homology"/>
<organism evidence="22 23">
    <name type="scientific">Thiothrix caldifontis</name>
    <dbReference type="NCBI Taxonomy" id="525918"/>
    <lineage>
        <taxon>Bacteria</taxon>
        <taxon>Pseudomonadati</taxon>
        <taxon>Pseudomonadota</taxon>
        <taxon>Gammaproteobacteria</taxon>
        <taxon>Thiotrichales</taxon>
        <taxon>Thiotrichaceae</taxon>
        <taxon>Thiothrix</taxon>
    </lineage>
</organism>
<keyword evidence="23" id="KW-1185">Reference proteome</keyword>
<dbReference type="GO" id="GO:0046872">
    <property type="term" value="F:metal ion binding"/>
    <property type="evidence" value="ECO:0007669"/>
    <property type="project" value="UniProtKB-UniRule"/>
</dbReference>
<evidence type="ECO:0000256" key="11">
    <source>
        <dbReference type="ARBA" id="ARBA00023235"/>
    </source>
</evidence>
<dbReference type="GO" id="GO:0052855">
    <property type="term" value="F:ADP-dependent NAD(P)H-hydrate dehydratase activity"/>
    <property type="evidence" value="ECO:0007669"/>
    <property type="project" value="UniProtKB-UniRule"/>
</dbReference>
<dbReference type="PANTHER" id="PTHR12592">
    <property type="entry name" value="ATP-DEPENDENT (S)-NAD(P)H-HYDRATE DEHYDRATASE FAMILY MEMBER"/>
    <property type="match status" value="1"/>
</dbReference>
<evidence type="ECO:0000256" key="18">
    <source>
        <dbReference type="HAMAP-Rule" id="MF_01966"/>
    </source>
</evidence>
<comment type="cofactor">
    <cofactor evidence="18 19">
        <name>K(+)</name>
        <dbReference type="ChEBI" id="CHEBI:29103"/>
    </cofactor>
    <text evidence="18 19">Binds 1 potassium ion per subunit.</text>
</comment>
<dbReference type="Pfam" id="PF01256">
    <property type="entry name" value="Carb_kinase"/>
    <property type="match status" value="1"/>
</dbReference>
<dbReference type="PROSITE" id="PS51383">
    <property type="entry name" value="YJEF_C_3"/>
    <property type="match status" value="1"/>
</dbReference>
<dbReference type="EC" id="4.2.1.136" evidence="19"/>
<comment type="cofactor">
    <cofactor evidence="17">
        <name>Mg(2+)</name>
        <dbReference type="ChEBI" id="CHEBI:18420"/>
    </cofactor>
</comment>
<dbReference type="InterPro" id="IPR029056">
    <property type="entry name" value="Ribokinase-like"/>
</dbReference>
<evidence type="ECO:0000259" key="20">
    <source>
        <dbReference type="PROSITE" id="PS51383"/>
    </source>
</evidence>
<comment type="subunit">
    <text evidence="17">Homotetramer.</text>
</comment>